<organism evidence="1 2">
    <name type="scientific">Megavirus courdo11</name>
    <dbReference type="NCBI Taxonomy" id="1128140"/>
    <lineage>
        <taxon>Viruses</taxon>
        <taxon>Varidnaviria</taxon>
        <taxon>Bamfordvirae</taxon>
        <taxon>Nucleocytoviricota</taxon>
        <taxon>Megaviricetes</taxon>
        <taxon>Imitervirales</taxon>
        <taxon>Mimiviridae</taxon>
        <taxon>Megamimivirinae</taxon>
        <taxon>Megavirus</taxon>
        <taxon>Megavirus chilense</taxon>
    </lineage>
</organism>
<gene>
    <name evidence="1" type="ORF">CE11_01051</name>
</gene>
<name>K7YG82_9VIRU</name>
<dbReference type="EMBL" id="JX975216">
    <property type="protein sequence ID" value="AFX93077.1"/>
    <property type="molecule type" value="Genomic_DNA"/>
</dbReference>
<protein>
    <recommendedName>
        <fullName evidence="3">Ankyrin repeat protein</fullName>
    </recommendedName>
</protein>
<sequence length="45" mass="5300">MPSYTEKYAKSHYHTMDVVRYLYSFGTNSTTISSNNTFVQSYTYD</sequence>
<accession>K7YG82</accession>
<evidence type="ECO:0008006" key="3">
    <source>
        <dbReference type="Google" id="ProtNLM"/>
    </source>
</evidence>
<dbReference type="Proteomes" id="UP000241137">
    <property type="component" value="Segment"/>
</dbReference>
<evidence type="ECO:0000313" key="2">
    <source>
        <dbReference type="Proteomes" id="UP000241137"/>
    </source>
</evidence>
<proteinExistence type="predicted"/>
<evidence type="ECO:0000313" key="1">
    <source>
        <dbReference type="EMBL" id="AFX93077.1"/>
    </source>
</evidence>
<reference evidence="1 2" key="1">
    <citation type="journal article" date="2014" name="Virus Genes">
        <title>Complete genome sequence of Courdo11 virus, a member of the family Mimiviridae.</title>
        <authorList>
            <person name="Yoosuf N."/>
            <person name="Pagnier I."/>
            <person name="Fournous G."/>
            <person name="Robert C."/>
            <person name="La Scola B."/>
            <person name="Raoult D."/>
            <person name="Colson P."/>
        </authorList>
    </citation>
    <scope>NUCLEOTIDE SEQUENCE [LARGE SCALE GENOMIC DNA]</scope>
</reference>